<protein>
    <submittedName>
        <fullName evidence="1">Uncharacterized protein</fullName>
    </submittedName>
</protein>
<dbReference type="EnsemblPlants" id="AVESA.00010b.r2.1CG0096110.1">
    <property type="protein sequence ID" value="AVESA.00010b.r2.1CG0096110.1.CDS.1"/>
    <property type="gene ID" value="AVESA.00010b.r2.1CG0096110"/>
</dbReference>
<reference evidence="1" key="2">
    <citation type="submission" date="2025-09" db="UniProtKB">
        <authorList>
            <consortium name="EnsemblPlants"/>
        </authorList>
    </citation>
    <scope>IDENTIFICATION</scope>
</reference>
<organism evidence="1 2">
    <name type="scientific">Avena sativa</name>
    <name type="common">Oat</name>
    <dbReference type="NCBI Taxonomy" id="4498"/>
    <lineage>
        <taxon>Eukaryota</taxon>
        <taxon>Viridiplantae</taxon>
        <taxon>Streptophyta</taxon>
        <taxon>Embryophyta</taxon>
        <taxon>Tracheophyta</taxon>
        <taxon>Spermatophyta</taxon>
        <taxon>Magnoliopsida</taxon>
        <taxon>Liliopsida</taxon>
        <taxon>Poales</taxon>
        <taxon>Poaceae</taxon>
        <taxon>BOP clade</taxon>
        <taxon>Pooideae</taxon>
        <taxon>Poodae</taxon>
        <taxon>Poeae</taxon>
        <taxon>Poeae Chloroplast Group 1 (Aveneae type)</taxon>
        <taxon>Aveninae</taxon>
        <taxon>Avena</taxon>
    </lineage>
</organism>
<accession>A0ACD5TNZ6</accession>
<proteinExistence type="predicted"/>
<sequence length="218" mass="23764">MRTMISAYHEDNDDNEFKFIHVFTRIKGCDKCAKTRTSLAKANSSNYDPGAAPSAVSEGRPVGHRKAKAMRDAAPATKKLHSSILACMADAPTHTDMRAEQATRLEEISATRWASVIERQDIKLGLIKANVVAKKRREDLAILMVDTKDMDSEVRAWCVDRRALILSENRATANQNNSPTPATATPTPTPIYTQASTTVPPLATPEVPPSAADDPLPV</sequence>
<evidence type="ECO:0000313" key="2">
    <source>
        <dbReference type="Proteomes" id="UP001732700"/>
    </source>
</evidence>
<name>A0ACD5TNZ6_AVESA</name>
<evidence type="ECO:0000313" key="1">
    <source>
        <dbReference type="EnsemblPlants" id="AVESA.00010b.r2.1CG0096110.1.CDS.1"/>
    </source>
</evidence>
<reference evidence="1" key="1">
    <citation type="submission" date="2021-05" db="EMBL/GenBank/DDBJ databases">
        <authorList>
            <person name="Scholz U."/>
            <person name="Mascher M."/>
            <person name="Fiebig A."/>
        </authorList>
    </citation>
    <scope>NUCLEOTIDE SEQUENCE [LARGE SCALE GENOMIC DNA]</scope>
</reference>
<keyword evidence="2" id="KW-1185">Reference proteome</keyword>
<dbReference type="Proteomes" id="UP001732700">
    <property type="component" value="Chromosome 1C"/>
</dbReference>